<keyword evidence="3" id="KW-1185">Reference proteome</keyword>
<proteinExistence type="predicted"/>
<sequence length="131" mass="14275">MARVLHLDDDERGCLYPLAGKTTTRTRRRDRQKVLPRLRRVLYDLTAAQAIVRDRVGRGTVPAGRAVRLVAGRNLAPSKPAADGAGRTSRPAPQPVLQETVGQVQLPLGWMVTPQLSPLPLGLPTSTWLLG</sequence>
<evidence type="ECO:0000313" key="3">
    <source>
        <dbReference type="Proteomes" id="UP000663908"/>
    </source>
</evidence>
<evidence type="ECO:0000313" key="2">
    <source>
        <dbReference type="EMBL" id="QTE02938.1"/>
    </source>
</evidence>
<accession>A0ABX7U1N0</accession>
<dbReference type="EMBL" id="CP071839">
    <property type="protein sequence ID" value="QTE02938.1"/>
    <property type="molecule type" value="Genomic_DNA"/>
</dbReference>
<evidence type="ECO:0000256" key="1">
    <source>
        <dbReference type="SAM" id="MobiDB-lite"/>
    </source>
</evidence>
<protein>
    <submittedName>
        <fullName evidence="2">Uncharacterized protein</fullName>
    </submittedName>
</protein>
<name>A0ABX7U1N0_STRCY</name>
<reference evidence="2 3" key="1">
    <citation type="submission" date="2021-03" db="EMBL/GenBank/DDBJ databases">
        <title>Complete genome sequence of Streptomyces cyanogenus S136, producer of anticancer angucycline landomycin A.</title>
        <authorList>
            <person name="Hrab P."/>
            <person name="Ruckert C."/>
            <person name="Busche T."/>
            <person name="Ostash I."/>
            <person name="Kalinowski J."/>
            <person name="Fedorenko V."/>
            <person name="Yushchuk O."/>
            <person name="Ostash B."/>
        </authorList>
    </citation>
    <scope>NUCLEOTIDE SEQUENCE [LARGE SCALE GENOMIC DNA]</scope>
    <source>
        <strain evidence="2 3">S136</strain>
    </source>
</reference>
<organism evidence="2 3">
    <name type="scientific">Streptomyces cyanogenus</name>
    <dbReference type="NCBI Taxonomy" id="80860"/>
    <lineage>
        <taxon>Bacteria</taxon>
        <taxon>Bacillati</taxon>
        <taxon>Actinomycetota</taxon>
        <taxon>Actinomycetes</taxon>
        <taxon>Kitasatosporales</taxon>
        <taxon>Streptomycetaceae</taxon>
        <taxon>Streptomyces</taxon>
    </lineage>
</organism>
<gene>
    <name evidence="2" type="ORF">S1361_36730</name>
</gene>
<feature type="region of interest" description="Disordered" evidence="1">
    <location>
        <begin position="74"/>
        <end position="98"/>
    </location>
</feature>
<dbReference type="Proteomes" id="UP000663908">
    <property type="component" value="Chromosome"/>
</dbReference>